<dbReference type="SUPFAM" id="SSF55021">
    <property type="entry name" value="ACT-like"/>
    <property type="match status" value="2"/>
</dbReference>
<evidence type="ECO:0000259" key="1">
    <source>
        <dbReference type="PROSITE" id="PS51671"/>
    </source>
</evidence>
<dbReference type="Gene3D" id="3.30.2130.10">
    <property type="entry name" value="VC0802-like"/>
    <property type="match status" value="1"/>
</dbReference>
<evidence type="ECO:0000313" key="3">
    <source>
        <dbReference type="Proteomes" id="UP000243205"/>
    </source>
</evidence>
<dbReference type="InterPro" id="IPR045739">
    <property type="entry name" value="ACT_dom_pair"/>
</dbReference>
<dbReference type="RefSeq" id="WP_092077062.1">
    <property type="nucleotide sequence ID" value="NZ_CALFZY010000038.1"/>
</dbReference>
<gene>
    <name evidence="2" type="ORF">SAMN05661003_10443</name>
</gene>
<dbReference type="OrthoDB" id="9790662at2"/>
<dbReference type="PROSITE" id="PS51671">
    <property type="entry name" value="ACT"/>
    <property type="match status" value="1"/>
</dbReference>
<dbReference type="STRING" id="57664.SAMN05661003_10443"/>
<keyword evidence="3" id="KW-1185">Reference proteome</keyword>
<protein>
    <submittedName>
        <fullName evidence="2">ACT domain protein</fullName>
    </submittedName>
</protein>
<evidence type="ECO:0000313" key="2">
    <source>
        <dbReference type="EMBL" id="SDE14072.1"/>
    </source>
</evidence>
<dbReference type="InterPro" id="IPR045865">
    <property type="entry name" value="ACT-like_dom_sf"/>
</dbReference>
<dbReference type="CDD" id="cd04908">
    <property type="entry name" value="ACT_Bt0572_1"/>
    <property type="match status" value="1"/>
</dbReference>
<dbReference type="PANTHER" id="PTHR40099">
    <property type="entry name" value="ACETOLACTATE SYNTHASE, SMALL SUBUNIT"/>
    <property type="match status" value="1"/>
</dbReference>
<dbReference type="CDD" id="cd04882">
    <property type="entry name" value="ACT_Bt0572_2"/>
    <property type="match status" value="1"/>
</dbReference>
<name>A0A1G7AH25_9BACT</name>
<dbReference type="Proteomes" id="UP000243205">
    <property type="component" value="Unassembled WGS sequence"/>
</dbReference>
<feature type="domain" description="ACT" evidence="1">
    <location>
        <begin position="5"/>
        <end position="74"/>
    </location>
</feature>
<dbReference type="EMBL" id="FNAQ01000004">
    <property type="protein sequence ID" value="SDE14072.1"/>
    <property type="molecule type" value="Genomic_DNA"/>
</dbReference>
<reference evidence="3" key="1">
    <citation type="submission" date="2016-10" db="EMBL/GenBank/DDBJ databases">
        <authorList>
            <person name="Varghese N."/>
            <person name="Submissions S."/>
        </authorList>
    </citation>
    <scope>NUCLEOTIDE SEQUENCE [LARGE SCALE GENOMIC DNA]</scope>
    <source>
        <strain evidence="3">DSM 8987</strain>
    </source>
</reference>
<sequence>MKVEQISIFIENKSGRLAEVTQALGDAGVNIRALSLADTSDFGILRLIVDKTDQALTALKGRGFTVSKTEVVAVEVPDRPAGLASILGILDGGQVNVEYMYAFVERCGGNAVIIFRFDDAEAAIRVLLQQGVHVLEGERVYSM</sequence>
<accession>A0A1G7AH25</accession>
<organism evidence="2 3">
    <name type="scientific">Desulfuromonas thiophila</name>
    <dbReference type="NCBI Taxonomy" id="57664"/>
    <lineage>
        <taxon>Bacteria</taxon>
        <taxon>Pseudomonadati</taxon>
        <taxon>Thermodesulfobacteriota</taxon>
        <taxon>Desulfuromonadia</taxon>
        <taxon>Desulfuromonadales</taxon>
        <taxon>Desulfuromonadaceae</taxon>
        <taxon>Desulfuromonas</taxon>
    </lineage>
</organism>
<proteinExistence type="predicted"/>
<dbReference type="AlphaFoldDB" id="A0A1G7AH25"/>
<dbReference type="InterPro" id="IPR002912">
    <property type="entry name" value="ACT_dom"/>
</dbReference>
<dbReference type="PANTHER" id="PTHR40099:SF1">
    <property type="entry name" value="ACETOLACTATE SYNTHASE, SMALL SUBUNIT"/>
    <property type="match status" value="1"/>
</dbReference>
<dbReference type="Pfam" id="PF19571">
    <property type="entry name" value="ACT_8"/>
    <property type="match status" value="1"/>
</dbReference>